<sequence length="23" mass="2393">MIEASISAVPGLVVTFQVLGTLF</sequence>
<name>L1KTF8_9ACTN</name>
<dbReference type="AlphaFoldDB" id="L1KTF8"/>
<proteinExistence type="predicted"/>
<dbReference type="EMBL" id="AEJC01000407">
    <property type="protein sequence ID" value="EKX63804.1"/>
    <property type="molecule type" value="Genomic_DNA"/>
</dbReference>
<gene>
    <name evidence="1" type="ORF">STRIP9103_04118</name>
</gene>
<evidence type="ECO:0000313" key="1">
    <source>
        <dbReference type="EMBL" id="EKX63804.1"/>
    </source>
</evidence>
<dbReference type="Proteomes" id="UP000010411">
    <property type="component" value="Unassembled WGS sequence"/>
</dbReference>
<comment type="caution">
    <text evidence="1">The sequence shown here is derived from an EMBL/GenBank/DDBJ whole genome shotgun (WGS) entry which is preliminary data.</text>
</comment>
<feature type="non-terminal residue" evidence="1">
    <location>
        <position position="23"/>
    </location>
</feature>
<reference evidence="1 2" key="1">
    <citation type="submission" date="2012-11" db="EMBL/GenBank/DDBJ databases">
        <authorList>
            <person name="Huguet-Tapia J.C."/>
            <person name="Durkin A.S."/>
            <person name="Pettis G.S."/>
            <person name="Badger J.H."/>
        </authorList>
    </citation>
    <scope>NUCLEOTIDE SEQUENCE [LARGE SCALE GENOMIC DNA]</scope>
    <source>
        <strain evidence="1 2">91-03</strain>
    </source>
</reference>
<evidence type="ECO:0000313" key="2">
    <source>
        <dbReference type="Proteomes" id="UP000010411"/>
    </source>
</evidence>
<accession>L1KTF8</accession>
<protein>
    <submittedName>
        <fullName evidence="1">Uncharacterized protein</fullName>
    </submittedName>
</protein>
<keyword evidence="2" id="KW-1185">Reference proteome</keyword>
<organism evidence="1 2">
    <name type="scientific">Streptomyces ipomoeae 91-03</name>
    <dbReference type="NCBI Taxonomy" id="698759"/>
    <lineage>
        <taxon>Bacteria</taxon>
        <taxon>Bacillati</taxon>
        <taxon>Actinomycetota</taxon>
        <taxon>Actinomycetes</taxon>
        <taxon>Kitasatosporales</taxon>
        <taxon>Streptomycetaceae</taxon>
        <taxon>Streptomyces</taxon>
    </lineage>
</organism>